<evidence type="ECO:0000256" key="1">
    <source>
        <dbReference type="SAM" id="MobiDB-lite"/>
    </source>
</evidence>
<accession>A0A6P7GWG4</accession>
<reference evidence="2" key="1">
    <citation type="submission" date="2025-08" db="UniProtKB">
        <authorList>
            <consortium name="RefSeq"/>
        </authorList>
    </citation>
    <scope>IDENTIFICATION</scope>
    <source>
        <tissue evidence="2">Whole insect</tissue>
    </source>
</reference>
<proteinExistence type="predicted"/>
<evidence type="ECO:0000313" key="2">
    <source>
        <dbReference type="RefSeq" id="XP_028153824.1"/>
    </source>
</evidence>
<protein>
    <submittedName>
        <fullName evidence="2">Uncharacterized protein LOC114347305</fullName>
    </submittedName>
</protein>
<organism evidence="2">
    <name type="scientific">Diabrotica virgifera virgifera</name>
    <name type="common">western corn rootworm</name>
    <dbReference type="NCBI Taxonomy" id="50390"/>
    <lineage>
        <taxon>Eukaryota</taxon>
        <taxon>Metazoa</taxon>
        <taxon>Ecdysozoa</taxon>
        <taxon>Arthropoda</taxon>
        <taxon>Hexapoda</taxon>
        <taxon>Insecta</taxon>
        <taxon>Pterygota</taxon>
        <taxon>Neoptera</taxon>
        <taxon>Endopterygota</taxon>
        <taxon>Coleoptera</taxon>
        <taxon>Polyphaga</taxon>
        <taxon>Cucujiformia</taxon>
        <taxon>Chrysomeloidea</taxon>
        <taxon>Chrysomelidae</taxon>
        <taxon>Galerucinae</taxon>
        <taxon>Diabroticina</taxon>
        <taxon>Diabroticites</taxon>
        <taxon>Diabrotica</taxon>
    </lineage>
</organism>
<feature type="compositionally biased region" description="Low complexity" evidence="1">
    <location>
        <begin position="42"/>
        <end position="62"/>
    </location>
</feature>
<sequence length="141" mass="16181">MSRNRPLTEDELQYIVDHLSDEKYCLSEFDGDEDADDNFPETSSISRTQSQSSTTSIDSQPTCSSTSVQHLKRVRQCTRKTNKTFVLQERQIILAETKILIIPIKILSLIQMTDLVSSTTSWLGYFLKTFFLIKTTRMSNC</sequence>
<gene>
    <name evidence="2" type="primary">LOC114347305</name>
</gene>
<dbReference type="InParanoid" id="A0A6P7GWG4"/>
<dbReference type="RefSeq" id="XP_028153824.1">
    <property type="nucleotide sequence ID" value="XM_028298023.1"/>
</dbReference>
<dbReference type="AlphaFoldDB" id="A0A6P7GWG4"/>
<name>A0A6P7GWG4_DIAVI</name>
<feature type="compositionally biased region" description="Acidic residues" evidence="1">
    <location>
        <begin position="29"/>
        <end position="39"/>
    </location>
</feature>
<feature type="region of interest" description="Disordered" evidence="1">
    <location>
        <begin position="28"/>
        <end position="63"/>
    </location>
</feature>